<gene>
    <name evidence="1" type="ORF">ABM124_09125</name>
</gene>
<dbReference type="RefSeq" id="WP_107863606.1">
    <property type="nucleotide sequence ID" value="NZ_CAUJPH010000005.1"/>
</dbReference>
<protein>
    <submittedName>
        <fullName evidence="1">Uncharacterized protein</fullName>
    </submittedName>
</protein>
<sequence>MKIKIRLMADYFCYPLWHDDGINMGDIDPASLPISNELKMKLYHWAELYDNILNMADPASFVFNSKEEEKYFIQMGAELFSQLKVELGDSYEIRYVVTI</sequence>
<evidence type="ECO:0000313" key="2">
    <source>
        <dbReference type="Proteomes" id="UP001447151"/>
    </source>
</evidence>
<proteinExistence type="predicted"/>
<reference evidence="1 2" key="1">
    <citation type="submission" date="2024-05" db="EMBL/GenBank/DDBJ databases">
        <authorList>
            <person name="Matzinger S.R."/>
            <person name="Bankers L."/>
            <person name="Rossheim A."/>
            <person name="Hetherington-Rauth M.C."/>
            <person name="Smith A."/>
            <person name="Baird S."/>
            <person name="Polanco D."/>
        </authorList>
    </citation>
    <scope>NUCLEOTIDE SEQUENCE [LARGE SCALE GENOMIC DNA]</scope>
    <source>
        <strain evidence="1 2">2024CJ-00066</strain>
    </source>
</reference>
<comment type="caution">
    <text evidence="1">The sequence shown here is derived from an EMBL/GenBank/DDBJ whole genome shotgun (WGS) entry which is preliminary data.</text>
</comment>
<accession>A0ABV1JP01</accession>
<organism evidence="1 2">
    <name type="scientific">Neisseria polysaccharea</name>
    <dbReference type="NCBI Taxonomy" id="489"/>
    <lineage>
        <taxon>Bacteria</taxon>
        <taxon>Pseudomonadati</taxon>
        <taxon>Pseudomonadota</taxon>
        <taxon>Betaproteobacteria</taxon>
        <taxon>Neisseriales</taxon>
        <taxon>Neisseriaceae</taxon>
        <taxon>Neisseria</taxon>
    </lineage>
</organism>
<name>A0ABV1JP01_NEIPO</name>
<dbReference type="EMBL" id="JBECZB010000013">
    <property type="protein sequence ID" value="MEQ3511447.1"/>
    <property type="molecule type" value="Genomic_DNA"/>
</dbReference>
<keyword evidence="2" id="KW-1185">Reference proteome</keyword>
<evidence type="ECO:0000313" key="1">
    <source>
        <dbReference type="EMBL" id="MEQ3511447.1"/>
    </source>
</evidence>
<dbReference type="Proteomes" id="UP001447151">
    <property type="component" value="Unassembled WGS sequence"/>
</dbReference>